<dbReference type="PANTHER" id="PTHR43581:SF4">
    <property type="entry name" value="ATP_GTP PHOSPHATASE"/>
    <property type="match status" value="1"/>
</dbReference>
<dbReference type="PANTHER" id="PTHR43581">
    <property type="entry name" value="ATP/GTP PHOSPHATASE"/>
    <property type="match status" value="1"/>
</dbReference>
<proteinExistence type="predicted"/>
<gene>
    <name evidence="2" type="ORF">NFC81_10885</name>
</gene>
<feature type="domain" description="AAA+ ATPase" evidence="1">
    <location>
        <begin position="20"/>
        <end position="268"/>
    </location>
</feature>
<name>A0AB38YDT9_9GAMM</name>
<organism evidence="2">
    <name type="scientific">Salinispirillum sp. LH 10-3-1</name>
    <dbReference type="NCBI Taxonomy" id="2952525"/>
    <lineage>
        <taxon>Bacteria</taxon>
        <taxon>Pseudomonadati</taxon>
        <taxon>Pseudomonadota</taxon>
        <taxon>Gammaproteobacteria</taxon>
        <taxon>Oceanospirillales</taxon>
        <taxon>Saccharospirillaceae</taxon>
        <taxon>Salinispirillum</taxon>
    </lineage>
</organism>
<dbReference type="GO" id="GO:0005524">
    <property type="term" value="F:ATP binding"/>
    <property type="evidence" value="ECO:0007669"/>
    <property type="project" value="InterPro"/>
</dbReference>
<dbReference type="CDD" id="cd00267">
    <property type="entry name" value="ABC_ATPase"/>
    <property type="match status" value="1"/>
</dbReference>
<dbReference type="InterPro" id="IPR027417">
    <property type="entry name" value="P-loop_NTPase"/>
</dbReference>
<dbReference type="RefSeq" id="WP_304994511.1">
    <property type="nucleotide sequence ID" value="NZ_CP101717.1"/>
</dbReference>
<dbReference type="EMBL" id="CP101717">
    <property type="protein sequence ID" value="WLD57224.1"/>
    <property type="molecule type" value="Genomic_DNA"/>
</dbReference>
<dbReference type="Gene3D" id="3.40.50.300">
    <property type="entry name" value="P-loop containing nucleotide triphosphate hydrolases"/>
    <property type="match status" value="2"/>
</dbReference>
<reference evidence="2" key="1">
    <citation type="submission" date="2022-07" db="EMBL/GenBank/DDBJ databases">
        <title>Complete genome sequence of Salinispirillum sp. LH10-3-1 capable of multiple carbohydrate inversion isolated from a soda lake.</title>
        <authorList>
            <person name="Liu J."/>
            <person name="Zhai Y."/>
            <person name="Zhang H."/>
            <person name="Yang H."/>
            <person name="Qu J."/>
            <person name="Li J."/>
        </authorList>
    </citation>
    <scope>NUCLEOTIDE SEQUENCE</scope>
    <source>
        <strain evidence="2">LH 10-3-1</strain>
    </source>
</reference>
<accession>A0AB38YDT9</accession>
<evidence type="ECO:0000259" key="1">
    <source>
        <dbReference type="SMART" id="SM00382"/>
    </source>
</evidence>
<dbReference type="InterPro" id="IPR003959">
    <property type="entry name" value="ATPase_AAA_core"/>
</dbReference>
<dbReference type="SUPFAM" id="SSF52540">
    <property type="entry name" value="P-loop containing nucleoside triphosphate hydrolases"/>
    <property type="match status" value="1"/>
</dbReference>
<dbReference type="InterPro" id="IPR051396">
    <property type="entry name" value="Bact_Antivir_Def_Nuclease"/>
</dbReference>
<protein>
    <submittedName>
        <fullName evidence="2">AAA family ATPase</fullName>
    </submittedName>
</protein>
<dbReference type="GO" id="GO:0016887">
    <property type="term" value="F:ATP hydrolysis activity"/>
    <property type="evidence" value="ECO:0007669"/>
    <property type="project" value="InterPro"/>
</dbReference>
<dbReference type="InterPro" id="IPR003593">
    <property type="entry name" value="AAA+_ATPase"/>
</dbReference>
<dbReference type="Pfam" id="PF13304">
    <property type="entry name" value="AAA_21"/>
    <property type="match status" value="1"/>
</dbReference>
<evidence type="ECO:0000313" key="2">
    <source>
        <dbReference type="EMBL" id="WLD57224.1"/>
    </source>
</evidence>
<dbReference type="SMART" id="SM00382">
    <property type="entry name" value="AAA"/>
    <property type="match status" value="1"/>
</dbReference>
<sequence length="502" mass="57302">MKLRLENIKGIGLLEFSVPPAGVWVLTGRNGTGKSTLLAALLRIRNSYAFQRYYQTSPMAHRVDLYENASVTYEINNRSVTYRYGGQRWRARPRSNAIIFDDFPYPSIEYLEANSDRIEPFADEISHNRFRDAGQDLKDFICEVLDDDKWSELKYLNTRRGTGNLAYLIPYRTHARAPWHYYSEKSFSLGELCVLRLAQRLSNVRNGSLILIDEIEMALHPQAQIRLLEALNRVAQTKRLTVVFSTHSASIIKSAMRSQLIHLSEAQGGEIQVTQKPYPAQILGEVAFDDELNVDFVFFVEDKQAKILLEQIVQRYLQVANLEIRYQPLFKIVPVGGFVQVLEFLNASSQIFPAHVRRHAVLDQDVQTESLAEARRSGNQQLLNLFNRAHGNLSYLPCTPECGITSMIESGQMQAQLRASFAGHVVNFGRLVQTQDYLLRTSANPREQAKRRTNYLVEHVEAATGMDAVQIRRKLYSAYTEHRYATAVGDLHQFLGPVFNAR</sequence>
<dbReference type="AlphaFoldDB" id="A0AB38YDT9"/>